<feature type="chain" id="PRO_5034585373" description="SMP-30/Gluconolactonase/LRE-like region domain-containing protein" evidence="1">
    <location>
        <begin position="19"/>
        <end position="345"/>
    </location>
</feature>
<sequence>MMLGKYVLGAILLGLASAKNMAVEYLSAREVDRFPKDTKLGGISTRSNGDLLVVETHPNSSIWIIREPASSAKRKHLRDRVRINDVDTIFALSEALPPSNEKEEIFIAAAMKMTRIETDKADITASGIPDKFSAWNMTFSQSNSSQKFTHRIRRVSNLTRDSYLMTSIATIPNMPSVVLVGDAYRGRVGRLDLKTGVFDPRVISAREMLPLMKTGFIRGVNHILVHEGYLYFTNAKLPSVYRVKVSPDGRSIKGFHKPEVIIDLTEWHMLPKALTFDADGNSYAGGEGKNQVIFVDFKTWKAKVVLGGKESPAKGVAGLAFGNGKVNKKTLYLTTSQGRVLAIET</sequence>
<gene>
    <name evidence="2" type="ORF">FALBO_1924</name>
</gene>
<comment type="caution">
    <text evidence="2">The sequence shown here is derived from an EMBL/GenBank/DDBJ whole genome shotgun (WGS) entry which is preliminary data.</text>
</comment>
<proteinExistence type="predicted"/>
<dbReference type="PANTHER" id="PTHR42060">
    <property type="entry name" value="NHL REPEAT-CONTAINING PROTEIN-RELATED"/>
    <property type="match status" value="1"/>
</dbReference>
<dbReference type="SUPFAM" id="SSF63829">
    <property type="entry name" value="Calcium-dependent phosphotriesterase"/>
    <property type="match status" value="1"/>
</dbReference>
<evidence type="ECO:0000313" key="2">
    <source>
        <dbReference type="EMBL" id="KAF4471158.1"/>
    </source>
</evidence>
<organism evidence="2 3">
    <name type="scientific">Fusarium albosuccineum</name>
    <dbReference type="NCBI Taxonomy" id="1237068"/>
    <lineage>
        <taxon>Eukaryota</taxon>
        <taxon>Fungi</taxon>
        <taxon>Dikarya</taxon>
        <taxon>Ascomycota</taxon>
        <taxon>Pezizomycotina</taxon>
        <taxon>Sordariomycetes</taxon>
        <taxon>Hypocreomycetidae</taxon>
        <taxon>Hypocreales</taxon>
        <taxon>Nectriaceae</taxon>
        <taxon>Fusarium</taxon>
        <taxon>Fusarium decemcellulare species complex</taxon>
    </lineage>
</organism>
<dbReference type="InterPro" id="IPR052998">
    <property type="entry name" value="Hetero-Diels-Alderase-like"/>
</dbReference>
<dbReference type="EMBL" id="JAADYS010000244">
    <property type="protein sequence ID" value="KAF4471158.1"/>
    <property type="molecule type" value="Genomic_DNA"/>
</dbReference>
<evidence type="ECO:0000313" key="3">
    <source>
        <dbReference type="Proteomes" id="UP000554235"/>
    </source>
</evidence>
<reference evidence="2 3" key="1">
    <citation type="submission" date="2020-01" db="EMBL/GenBank/DDBJ databases">
        <title>Identification and distribution of gene clusters putatively required for synthesis of sphingolipid metabolism inhibitors in phylogenetically diverse species of the filamentous fungus Fusarium.</title>
        <authorList>
            <person name="Kim H.-S."/>
            <person name="Busman M."/>
            <person name="Brown D.W."/>
            <person name="Divon H."/>
            <person name="Uhlig S."/>
            <person name="Proctor R.H."/>
        </authorList>
    </citation>
    <scope>NUCLEOTIDE SEQUENCE [LARGE SCALE GENOMIC DNA]</scope>
    <source>
        <strain evidence="2 3">NRRL 20459</strain>
    </source>
</reference>
<dbReference type="Gene3D" id="2.120.10.30">
    <property type="entry name" value="TolB, C-terminal domain"/>
    <property type="match status" value="1"/>
</dbReference>
<evidence type="ECO:0008006" key="4">
    <source>
        <dbReference type="Google" id="ProtNLM"/>
    </source>
</evidence>
<dbReference type="OrthoDB" id="5233393at2759"/>
<dbReference type="PANTHER" id="PTHR42060:SF1">
    <property type="entry name" value="NHL REPEAT-CONTAINING PROTEIN"/>
    <property type="match status" value="1"/>
</dbReference>
<evidence type="ECO:0000256" key="1">
    <source>
        <dbReference type="SAM" id="SignalP"/>
    </source>
</evidence>
<keyword evidence="3" id="KW-1185">Reference proteome</keyword>
<keyword evidence="1" id="KW-0732">Signal</keyword>
<dbReference type="InterPro" id="IPR011042">
    <property type="entry name" value="6-blade_b-propeller_TolB-like"/>
</dbReference>
<dbReference type="AlphaFoldDB" id="A0A8H4LN45"/>
<dbReference type="Proteomes" id="UP000554235">
    <property type="component" value="Unassembled WGS sequence"/>
</dbReference>
<accession>A0A8H4LN45</accession>
<feature type="signal peptide" evidence="1">
    <location>
        <begin position="1"/>
        <end position="18"/>
    </location>
</feature>
<protein>
    <recommendedName>
        <fullName evidence="4">SMP-30/Gluconolactonase/LRE-like region domain-containing protein</fullName>
    </recommendedName>
</protein>
<name>A0A8H4LN45_9HYPO</name>